<protein>
    <submittedName>
        <fullName evidence="1">Uncharacterized protein</fullName>
    </submittedName>
</protein>
<gene>
    <name evidence="1" type="ORF">ACGSLL_09335</name>
</gene>
<evidence type="ECO:0000313" key="1">
    <source>
        <dbReference type="EMBL" id="MFG6204565.1"/>
    </source>
</evidence>
<evidence type="ECO:0000313" key="2">
    <source>
        <dbReference type="Proteomes" id="UP001605918"/>
    </source>
</evidence>
<comment type="caution">
    <text evidence="1">The sequence shown here is derived from an EMBL/GenBank/DDBJ whole genome shotgun (WGS) entry which is preliminary data.</text>
</comment>
<dbReference type="Proteomes" id="UP001605918">
    <property type="component" value="Unassembled WGS sequence"/>
</dbReference>
<sequence>MNMESEQLMCAAERIALIEECNAFIAAQPVRSARAASVGVALPIDKDELNAAIMGSGIAGFDASMSKRSKRIVKNTYMYADLAALLKYPAATQKEQRYNEFMRLMKLAGWFAFSQPYNRYQAESQRVTMDNIALSIIHGAVGAAVGQGQAALKVLSTVADSTMEALKNEPEALALFEKNSKKAEGGNFCMTSALQDAEGGITMAVAAVQYFAKAQQTKVLFIEWAPTSVEVYNGAATMEMDEEDYLIAEPLIVKALTAMREKALSIEFGTEA</sequence>
<organism evidence="1 2">
    <name type="scientific">Pseudomonas retamae</name>
    <dbReference type="NCBI Taxonomy" id="702110"/>
    <lineage>
        <taxon>Bacteria</taxon>
        <taxon>Pseudomonadati</taxon>
        <taxon>Pseudomonadota</taxon>
        <taxon>Gammaproteobacteria</taxon>
        <taxon>Pseudomonadales</taxon>
        <taxon>Pseudomonadaceae</taxon>
        <taxon>Pseudomonas</taxon>
    </lineage>
</organism>
<dbReference type="RefSeq" id="WP_394505173.1">
    <property type="nucleotide sequence ID" value="NZ_JBIEIL010000004.1"/>
</dbReference>
<dbReference type="EMBL" id="JBIEIL010000004">
    <property type="protein sequence ID" value="MFG6204565.1"/>
    <property type="molecule type" value="Genomic_DNA"/>
</dbReference>
<keyword evidence="2" id="KW-1185">Reference proteome</keyword>
<reference evidence="1 2" key="1">
    <citation type="submission" date="2024-10" db="EMBL/GenBank/DDBJ databases">
        <title>Whole genome of Pseudomonas sp Strain RB5.</title>
        <authorList>
            <person name="Selami N."/>
        </authorList>
    </citation>
    <scope>NUCLEOTIDE SEQUENCE [LARGE SCALE GENOMIC DNA]</scope>
    <source>
        <strain evidence="1 2">RB5</strain>
    </source>
</reference>
<accession>A0ABW7D948</accession>
<proteinExistence type="predicted"/>
<name>A0ABW7D948_9PSED</name>